<dbReference type="Pfam" id="PF00069">
    <property type="entry name" value="Pkinase"/>
    <property type="match status" value="1"/>
</dbReference>
<dbReference type="PROSITE" id="PS00107">
    <property type="entry name" value="PROTEIN_KINASE_ATP"/>
    <property type="match status" value="1"/>
</dbReference>
<name>A0ABS2RAJ4_9BACI</name>
<feature type="transmembrane region" description="Helical" evidence="2">
    <location>
        <begin position="288"/>
        <end position="310"/>
    </location>
</feature>
<dbReference type="SMART" id="SM00220">
    <property type="entry name" value="S_TKc"/>
    <property type="match status" value="1"/>
</dbReference>
<comment type="caution">
    <text evidence="4">The sequence shown here is derived from an EMBL/GenBank/DDBJ whole genome shotgun (WGS) entry which is preliminary data.</text>
</comment>
<dbReference type="EMBL" id="JAFBFH010000031">
    <property type="protein sequence ID" value="MBM7716681.1"/>
    <property type="molecule type" value="Genomic_DNA"/>
</dbReference>
<gene>
    <name evidence="4" type="ORF">JOC94_003702</name>
</gene>
<keyword evidence="1" id="KW-0067">ATP-binding</keyword>
<dbReference type="PANTHER" id="PTHR44167">
    <property type="entry name" value="OVARIAN-SPECIFIC SERINE/THREONINE-PROTEIN KINASE LOK-RELATED"/>
    <property type="match status" value="1"/>
</dbReference>
<dbReference type="InterPro" id="IPR000719">
    <property type="entry name" value="Prot_kinase_dom"/>
</dbReference>
<dbReference type="Proteomes" id="UP000823485">
    <property type="component" value="Unassembled WGS sequence"/>
</dbReference>
<proteinExistence type="predicted"/>
<protein>
    <submittedName>
        <fullName evidence="4">Serine/threonine-protein kinase</fullName>
        <ecNumber evidence="4">2.7.11.1</ecNumber>
    </submittedName>
</protein>
<evidence type="ECO:0000256" key="1">
    <source>
        <dbReference type="PROSITE-ProRule" id="PRU10141"/>
    </source>
</evidence>
<sequence>MMTNKSWTNRCNVLPGTVIRGKWHHNRYVIIKKLGSGANGIVYLAEGAGGYTAIKMSDDSMSIISEVNVLKELAKVQGSVLGPSLLDVDDWEQPREKSIPFYAMEYINGPNLLSFIRQKGTSWAGVMIVQLLHHLEQLHRLGWIFCDIKPENLIVSVNPAKIRCIDVGGTTRRGRAVKEFTEFFDRGYWGLGSRKAEPSYDLFSTAMVMINLFYPNRFQKNSGGIHQLRAYIQKSAELSRYQEILEKALTGQYASAEQMKKEMLSIMSRTAMKNRRVKQKRSRKKGSLMETAAVIFVTSFLYGLYIYLFLL</sequence>
<dbReference type="InterPro" id="IPR011009">
    <property type="entry name" value="Kinase-like_dom_sf"/>
</dbReference>
<dbReference type="InterPro" id="IPR017441">
    <property type="entry name" value="Protein_kinase_ATP_BS"/>
</dbReference>
<dbReference type="GO" id="GO:0004674">
    <property type="term" value="F:protein serine/threonine kinase activity"/>
    <property type="evidence" value="ECO:0007669"/>
    <property type="project" value="UniProtKB-EC"/>
</dbReference>
<evidence type="ECO:0000313" key="4">
    <source>
        <dbReference type="EMBL" id="MBM7716681.1"/>
    </source>
</evidence>
<evidence type="ECO:0000259" key="3">
    <source>
        <dbReference type="PROSITE" id="PS50011"/>
    </source>
</evidence>
<organism evidence="4 5">
    <name type="scientific">Siminovitchia thermophila</name>
    <dbReference type="NCBI Taxonomy" id="1245522"/>
    <lineage>
        <taxon>Bacteria</taxon>
        <taxon>Bacillati</taxon>
        <taxon>Bacillota</taxon>
        <taxon>Bacilli</taxon>
        <taxon>Bacillales</taxon>
        <taxon>Bacillaceae</taxon>
        <taxon>Siminovitchia</taxon>
    </lineage>
</organism>
<keyword evidence="4" id="KW-0418">Kinase</keyword>
<keyword evidence="2" id="KW-0472">Membrane</keyword>
<keyword evidence="2" id="KW-0812">Transmembrane</keyword>
<keyword evidence="4" id="KW-0808">Transferase</keyword>
<evidence type="ECO:0000313" key="5">
    <source>
        <dbReference type="Proteomes" id="UP000823485"/>
    </source>
</evidence>
<dbReference type="SUPFAM" id="SSF56112">
    <property type="entry name" value="Protein kinase-like (PK-like)"/>
    <property type="match status" value="1"/>
</dbReference>
<dbReference type="PANTHER" id="PTHR44167:SF24">
    <property type="entry name" value="SERINE_THREONINE-PROTEIN KINASE CHK2"/>
    <property type="match status" value="1"/>
</dbReference>
<dbReference type="EC" id="2.7.11.1" evidence="4"/>
<accession>A0ABS2RAJ4</accession>
<keyword evidence="1" id="KW-0547">Nucleotide-binding</keyword>
<dbReference type="Gene3D" id="1.10.510.10">
    <property type="entry name" value="Transferase(Phosphotransferase) domain 1"/>
    <property type="match status" value="1"/>
</dbReference>
<reference evidence="4 5" key="1">
    <citation type="submission" date="2021-01" db="EMBL/GenBank/DDBJ databases">
        <title>Genomic Encyclopedia of Type Strains, Phase IV (KMG-IV): sequencing the most valuable type-strain genomes for metagenomic binning, comparative biology and taxonomic classification.</title>
        <authorList>
            <person name="Goeker M."/>
        </authorList>
    </citation>
    <scope>NUCLEOTIDE SEQUENCE [LARGE SCALE GENOMIC DNA]</scope>
    <source>
        <strain evidence="4 5">DSM 105453</strain>
    </source>
</reference>
<keyword evidence="2" id="KW-1133">Transmembrane helix</keyword>
<feature type="binding site" evidence="1">
    <location>
        <position position="55"/>
    </location>
    <ligand>
        <name>ATP</name>
        <dbReference type="ChEBI" id="CHEBI:30616"/>
    </ligand>
</feature>
<keyword evidence="5" id="KW-1185">Reference proteome</keyword>
<dbReference type="PROSITE" id="PS50011">
    <property type="entry name" value="PROTEIN_KINASE_DOM"/>
    <property type="match status" value="1"/>
</dbReference>
<evidence type="ECO:0000256" key="2">
    <source>
        <dbReference type="SAM" id="Phobius"/>
    </source>
</evidence>
<feature type="domain" description="Protein kinase" evidence="3">
    <location>
        <begin position="28"/>
        <end position="301"/>
    </location>
</feature>